<dbReference type="PANTHER" id="PTHR43757">
    <property type="entry name" value="AMINOMETHYLTRANSFERASE"/>
    <property type="match status" value="1"/>
</dbReference>
<accession>A0A850LKJ3</accession>
<dbReference type="Pfam" id="PF01571">
    <property type="entry name" value="GCV_T"/>
    <property type="match status" value="1"/>
</dbReference>
<keyword evidence="2" id="KW-0560">Oxidoreductase</keyword>
<dbReference type="SUPFAM" id="SSF51905">
    <property type="entry name" value="FAD/NAD(P)-binding domain"/>
    <property type="match status" value="1"/>
</dbReference>
<dbReference type="Gene3D" id="3.50.50.60">
    <property type="entry name" value="FAD/NAD(P)-binding domain"/>
    <property type="match status" value="1"/>
</dbReference>
<dbReference type="Gene3D" id="1.10.10.1100">
    <property type="entry name" value="BFD-like [2Fe-2S]-binding domain"/>
    <property type="match status" value="1"/>
</dbReference>
<dbReference type="RefSeq" id="WP_011047480.1">
    <property type="nucleotide sequence ID" value="NZ_CP076685.1"/>
</dbReference>
<dbReference type="NCBIfam" id="TIGR01372">
    <property type="entry name" value="soxA"/>
    <property type="match status" value="1"/>
</dbReference>
<name>A0A850LKJ3_9RHOB</name>
<dbReference type="Gene3D" id="3.10.20.440">
    <property type="entry name" value="2Fe-2S iron-sulphur cluster binding domain, sarcosine oxidase, alpha subunit, N-terminal domain"/>
    <property type="match status" value="1"/>
</dbReference>
<dbReference type="PANTHER" id="PTHR43757:SF2">
    <property type="entry name" value="AMINOMETHYLTRANSFERASE, MITOCHONDRIAL"/>
    <property type="match status" value="1"/>
</dbReference>
<dbReference type="PIRSF" id="PIRSF037980">
    <property type="entry name" value="SoxA"/>
    <property type="match status" value="1"/>
</dbReference>
<dbReference type="EMBL" id="JABXIY010000040">
    <property type="protein sequence ID" value="NVK98072.1"/>
    <property type="molecule type" value="Genomic_DNA"/>
</dbReference>
<comment type="caution">
    <text evidence="6">The sequence shown here is derived from an EMBL/GenBank/DDBJ whole genome shotgun (WGS) entry which is preliminary data.</text>
</comment>
<evidence type="ECO:0000259" key="3">
    <source>
        <dbReference type="Pfam" id="PF01571"/>
    </source>
</evidence>
<dbReference type="Pfam" id="PF13510">
    <property type="entry name" value="Fer2_4"/>
    <property type="match status" value="1"/>
</dbReference>
<evidence type="ECO:0000256" key="1">
    <source>
        <dbReference type="ARBA" id="ARBA00008609"/>
    </source>
</evidence>
<dbReference type="PRINTS" id="PR00368">
    <property type="entry name" value="FADPNR"/>
</dbReference>
<protein>
    <submittedName>
        <fullName evidence="6">Sarcosine oxidase subunit alpha family protein</fullName>
    </submittedName>
</protein>
<dbReference type="Pfam" id="PF17806">
    <property type="entry name" value="SO_alpha_A3"/>
    <property type="match status" value="1"/>
</dbReference>
<proteinExistence type="inferred from homology"/>
<dbReference type="InterPro" id="IPR041117">
    <property type="entry name" value="SoxA_A3"/>
</dbReference>
<gene>
    <name evidence="6" type="ORF">HW564_14170</name>
</gene>
<dbReference type="GO" id="GO:0046653">
    <property type="term" value="P:tetrahydrofolate metabolic process"/>
    <property type="evidence" value="ECO:0007669"/>
    <property type="project" value="InterPro"/>
</dbReference>
<dbReference type="PRINTS" id="PR00469">
    <property type="entry name" value="PNDRDTASEII"/>
</dbReference>
<dbReference type="InterPro" id="IPR006222">
    <property type="entry name" value="GCVT_N"/>
</dbReference>
<dbReference type="GO" id="GO:0008115">
    <property type="term" value="F:sarcosine oxidase activity"/>
    <property type="evidence" value="ECO:0007669"/>
    <property type="project" value="InterPro"/>
</dbReference>
<evidence type="ECO:0000313" key="7">
    <source>
        <dbReference type="Proteomes" id="UP000565723"/>
    </source>
</evidence>
<dbReference type="Proteomes" id="UP000565723">
    <property type="component" value="Unassembled WGS sequence"/>
</dbReference>
<dbReference type="InterPro" id="IPR042204">
    <property type="entry name" value="2Fe-2S-bd_N"/>
</dbReference>
<feature type="domain" description="GCVT N-terminal" evidence="3">
    <location>
        <begin position="594"/>
        <end position="863"/>
    </location>
</feature>
<sequence length="977" mass="105026">MRVQGKGLIDRDRPVSFTFDGVGYSGYQGDTLASALLANEVRLVGRSFKYHRPRGILTAGSEEPNALVTIGRGGRQDPNVRATVQEIYEGMEAQSQNRWPSLSFDLMAINDLAAPFLGAGFYYKTFMWPRSFWEKLYEPVIRRAAGLGALSGQDNADRYERAFAFCDLLVIGAGPAGLMAALVAGRAGADVILAEEDARMGGRLLAETYEIDGKPGAVWAEEVLAELRGMENVRLMTRTTVAGAYDQGTYAALERVSHHRADRGAGAPLECFWRIVARRAVLAAGALERPIAFANNDRPGIMTAGAVRAYLNRWGVSPGRAVTVFGNNDDAHRTVRDLLAAGVHVAALIDSRHDAPRLDGVRMIRGGQVCGSGGRQGLERITVRHPSGEERIATDCLAMSGGWNPSLHLTCHMNGRPEWRRDIAAFVPVAGMVPGLRAAGACNGAFSTTACLREGAEAAAEALGALGIKAAQGVLPVAEETPYALEPLWAVPGRGRAWLDFQNDVTVKDVKQAAVENFRSVEHMKRYTTQGMATDQGKSSNVAALAVLADATGRGIPETGTTTFRPPYSPIAIAALGAGGEGKGFQPERFTTSHAATLSRGAPMIEAGLWYRPSYFPQPGETDWQQSCDREVGYVRNAVGVADVSTLGKIDIQGTDAARLLDFVYTNMFSTLKVGRVRYGLMLREDGHVMDDGTTARLGEDHYLMTTTTAAAGQVMAHLEFVAQGLHPEWDVSICSVTEQWAQFAVAGPRAREVLNGLLDTPIDAAGWPFMSCGAVSVLGVGGRLFRISFSGEEGYEIAVPARYGASLFDLLVTRVEALGGGAYGMEALNVLRIEKGFITHAEIHGRVTAYDIGMGGMVSARKDCIGKTMAQRPGLEEPGRERLVGLKPITAEGTLLAGAHLYRQEDTARREHDQGYVTSVCHSPVLGRMIGLGFLADGPDRIGEIVKMVDGLRGVTTYCEVVTPVFFDPEGGRMRG</sequence>
<dbReference type="InterPro" id="IPR006277">
    <property type="entry name" value="Sarcosine_oxidase_asu"/>
</dbReference>
<reference evidence="6 7" key="1">
    <citation type="journal article" date="2020" name="Proc. Natl. Acad. Sci. U.S.A.">
        <title>Ecological drivers of bacterial community assembly in synthetic phycospheres.</title>
        <authorList>
            <person name="Fu H."/>
            <person name="Uchimiya M."/>
            <person name="Gore J."/>
            <person name="Moran M.A."/>
        </authorList>
    </citation>
    <scope>NUCLEOTIDE SEQUENCE [LARGE SCALE GENOMIC DNA]</scope>
    <source>
        <strain evidence="6">HF-Din03</strain>
    </source>
</reference>
<evidence type="ECO:0000313" key="6">
    <source>
        <dbReference type="EMBL" id="NVK98072.1"/>
    </source>
</evidence>
<evidence type="ECO:0000259" key="4">
    <source>
        <dbReference type="Pfam" id="PF08669"/>
    </source>
</evidence>
<dbReference type="InterPro" id="IPR041854">
    <property type="entry name" value="BFD-like_2Fe2S-bd_dom_sf"/>
</dbReference>
<feature type="domain" description="SoxA A3" evidence="5">
    <location>
        <begin position="495"/>
        <end position="579"/>
    </location>
</feature>
<dbReference type="Pfam" id="PF08669">
    <property type="entry name" value="GCV_T_C"/>
    <property type="match status" value="1"/>
</dbReference>
<evidence type="ECO:0000259" key="5">
    <source>
        <dbReference type="Pfam" id="PF17806"/>
    </source>
</evidence>
<dbReference type="SUPFAM" id="SSF101790">
    <property type="entry name" value="Aminomethyltransferase beta-barrel domain"/>
    <property type="match status" value="1"/>
</dbReference>
<dbReference type="InterPro" id="IPR036188">
    <property type="entry name" value="FAD/NAD-bd_sf"/>
</dbReference>
<evidence type="ECO:0000256" key="2">
    <source>
        <dbReference type="ARBA" id="ARBA00023002"/>
    </source>
</evidence>
<comment type="similarity">
    <text evidence="1">Belongs to the GcvT family.</text>
</comment>
<feature type="domain" description="Aminomethyltransferase C-terminal" evidence="4">
    <location>
        <begin position="883"/>
        <end position="969"/>
    </location>
</feature>
<organism evidence="6 7">
    <name type="scientific">Ruegeria pomeroyi</name>
    <dbReference type="NCBI Taxonomy" id="89184"/>
    <lineage>
        <taxon>Bacteria</taxon>
        <taxon>Pseudomonadati</taxon>
        <taxon>Pseudomonadota</taxon>
        <taxon>Alphaproteobacteria</taxon>
        <taxon>Rhodobacterales</taxon>
        <taxon>Roseobacteraceae</taxon>
        <taxon>Ruegeria</taxon>
    </lineage>
</organism>
<dbReference type="AlphaFoldDB" id="A0A850LKJ3"/>
<dbReference type="OMA" id="TQGMATD"/>
<dbReference type="SUPFAM" id="SSF103025">
    <property type="entry name" value="Folate-binding domain"/>
    <property type="match status" value="1"/>
</dbReference>
<dbReference type="InterPro" id="IPR013977">
    <property type="entry name" value="GcvT_C"/>
</dbReference>
<dbReference type="InterPro" id="IPR027266">
    <property type="entry name" value="TrmE/GcvT-like"/>
</dbReference>
<dbReference type="Gene3D" id="3.30.1360.120">
    <property type="entry name" value="Probable tRNA modification gtpase trme, domain 1"/>
    <property type="match status" value="1"/>
</dbReference>
<dbReference type="InterPro" id="IPR028896">
    <property type="entry name" value="GcvT/YgfZ/DmdA"/>
</dbReference>
<dbReference type="InterPro" id="IPR029043">
    <property type="entry name" value="GcvT/YgfZ_C"/>
</dbReference>
<dbReference type="Pfam" id="PF12831">
    <property type="entry name" value="FAD_oxidored"/>
    <property type="match status" value="1"/>
</dbReference>